<dbReference type="SUPFAM" id="SSF48366">
    <property type="entry name" value="Ras GEF"/>
    <property type="match status" value="1"/>
</dbReference>
<sequence>MEFLYQADLIRRKRSSLDSIFPQPNTSNQRATSNISKIITNNKSHRSKSSTVPNVMKIVRKSYDTLDVGRSRYEKHLKVDPELIAQQVTLIELEYFQAIEADEFYTLKWNSKEKLQYAPNIVASTRWFNQKLVDLNNFSSGMAIVSALHMQCIHRLNATWSNLSSRDRHIFRKLSDLFSQEENFINLRSAVDNSRLPCIPYLGVYLSDLTFIDVAASSSYSRRENSTWTNQGKQDRINNILRIIANFQQSNYPFVRNESIASYLEAQRYIEELQRFIEDANYKLSIQLEPPPTSSPPDVSRQNNVPPNYSFLSNNDNILKPVPIYNCTTNITSNCDTITTTTTTTTLSSIKTTTLSLSCKTINNKTTGTRHTNKGNPSNSTVNQLEKQIKSNSILYDLLEAPIIPPPPCVKQTYSQEDISMPSSIHCLTSNHSVVNSIQRPRKRPTHRKLGSWGGFGLLFCDNDTTPTIDKTENKQNLSTSTTTTNTGSSSQLLPRESPKNSLSNHNHGFINKSSPTILKKYMNTNNNDNNINTNIKTSKQRNGDINLMFDHSSSNSSTSSPHLLVFTDCLNNPDNNNNNKQSIKKEQMISGNSSSLSSPSSSHNSVIELQCIMKSKSKDSQNQSSIFFHDIFNAKTAPVTPCHGKKISVAKRLLHNFPLSNSPSILHQSLFISPQKDHSFNICTTSLTNHIDPIHYRLSQTFPFVLPTSKIRSSSLHLPKLSSYQQQSQHYSSTNLSHLALAALAAAQVTISNNNNNNDYKHITHDENVTFVHRHHHSPVFMSTANVSHSQSSPVNSTYLNIKLANNLEVIREGPLLCCTTSLTSFKIAKFHNSSSISSSNTSSSSPPPPAPQLSTSFTDHSNISTIPFCQTLHNMNPSTLELQVNNNQSPIKQQNKLNIHSPPTITANLSYSYSQTSLSSMTSTSLSSSSSSSSNNNNNNNIHDGEQSTDYRNEHLSPQLIATNCHCKYLRKSLFSRTFYKKFKNYWAVLLISLNTNNHNDEYAFLVLFKTHTKQLISWSSILSSQLNKTKMYKTQLLFNSPNYYSASRCKVLRIQDACFDNNNQPPLKGHCIHQTVLVLENHSNKEKVYRLMSPIAQYSCIQSMTCKNSNRSSSKVMEHADQFGVALNSDIQITNNTHRDLLPSWSWTTKTVHRFSQIIKQKFGTISKINRNKYDLSSNITTTTNIPPPPPTNTTTITPTTPSNDYLLNKSFQWLLPLLTLFPSTSQQVSKHMFQTPFLNLSTME</sequence>
<dbReference type="InterPro" id="IPR036964">
    <property type="entry name" value="RASGEF_cat_dom_sf"/>
</dbReference>
<dbReference type="Pfam" id="PF00617">
    <property type="entry name" value="RasGEF"/>
    <property type="match status" value="2"/>
</dbReference>
<evidence type="ECO:0000256" key="1">
    <source>
        <dbReference type="ARBA" id="ARBA00022658"/>
    </source>
</evidence>
<dbReference type="STRING" id="6185.A0A095BYH0"/>
<dbReference type="PANTHER" id="PTHR23113:SF368">
    <property type="entry name" value="CELL DIVISION CONTROL PROTEIN 25"/>
    <property type="match status" value="1"/>
</dbReference>
<dbReference type="Gene3D" id="1.10.840.10">
    <property type="entry name" value="Ras guanine-nucleotide exchange factors catalytic domain"/>
    <property type="match status" value="2"/>
</dbReference>
<evidence type="ECO:0000313" key="5">
    <source>
        <dbReference type="EMBL" id="KGB34178.1"/>
    </source>
</evidence>
<dbReference type="InterPro" id="IPR023578">
    <property type="entry name" value="Ras_GEF_dom_sf"/>
</dbReference>
<dbReference type="Gene3D" id="1.20.870.10">
    <property type="entry name" value="Son of sevenless (SoS) protein Chain: S domain 1"/>
    <property type="match status" value="1"/>
</dbReference>
<dbReference type="SMART" id="SM00147">
    <property type="entry name" value="RasGEF"/>
    <property type="match status" value="1"/>
</dbReference>
<feature type="compositionally biased region" description="Low complexity" evidence="3">
    <location>
        <begin position="926"/>
        <end position="943"/>
    </location>
</feature>
<feature type="region of interest" description="Disordered" evidence="3">
    <location>
        <begin position="1183"/>
        <end position="1202"/>
    </location>
</feature>
<protein>
    <submittedName>
        <fullName evidence="5">Ras-specific guanine nucleotide-releasing factor RalGPS2</fullName>
    </submittedName>
</protein>
<reference evidence="5" key="1">
    <citation type="journal article" date="2012" name="Nat. Genet.">
        <title>Whole-genome sequence of Schistosoma haematobium.</title>
        <authorList>
            <person name="Young N.D."/>
            <person name="Jex A.R."/>
            <person name="Li B."/>
            <person name="Liu S."/>
            <person name="Yang L."/>
            <person name="Xiong Z."/>
            <person name="Li Y."/>
            <person name="Cantacessi C."/>
            <person name="Hall R.S."/>
            <person name="Xu X."/>
            <person name="Chen F."/>
            <person name="Wu X."/>
            <person name="Zerlotini A."/>
            <person name="Oliveira G."/>
            <person name="Hofmann A."/>
            <person name="Zhang G."/>
            <person name="Fang X."/>
            <person name="Kang Y."/>
            <person name="Campbell B.E."/>
            <person name="Loukas A."/>
            <person name="Ranganathan S."/>
            <person name="Rollinson D."/>
            <person name="Rinaldi G."/>
            <person name="Brindley P.J."/>
            <person name="Yang H."/>
            <person name="Wang J."/>
            <person name="Wang J."/>
            <person name="Gasser R.B."/>
        </authorList>
    </citation>
    <scope>NUCLEOTIDE SEQUENCE [LARGE SCALE GENOMIC DNA]</scope>
</reference>
<dbReference type="GO" id="GO:0007265">
    <property type="term" value="P:Ras protein signal transduction"/>
    <property type="evidence" value="ECO:0007669"/>
    <property type="project" value="TreeGrafter"/>
</dbReference>
<dbReference type="InterPro" id="IPR008937">
    <property type="entry name" value="Ras-like_GEF"/>
</dbReference>
<dbReference type="GO" id="GO:0005886">
    <property type="term" value="C:plasma membrane"/>
    <property type="evidence" value="ECO:0007669"/>
    <property type="project" value="TreeGrafter"/>
</dbReference>
<accession>A0A095BYH0</accession>
<name>A0A095BYH0_SCHHA</name>
<feature type="compositionally biased region" description="Low complexity" evidence="3">
    <location>
        <begin position="479"/>
        <end position="491"/>
    </location>
</feature>
<dbReference type="PROSITE" id="PS50009">
    <property type="entry name" value="RASGEF_CAT"/>
    <property type="match status" value="1"/>
</dbReference>
<evidence type="ECO:0000256" key="2">
    <source>
        <dbReference type="PROSITE-ProRule" id="PRU00168"/>
    </source>
</evidence>
<dbReference type="AlphaFoldDB" id="A0A095BYH0"/>
<feature type="domain" description="Ras-GEF" evidence="4">
    <location>
        <begin position="80"/>
        <end position="291"/>
    </location>
</feature>
<dbReference type="PANTHER" id="PTHR23113">
    <property type="entry name" value="GUANINE NUCLEOTIDE EXCHANGE FACTOR"/>
    <property type="match status" value="1"/>
</dbReference>
<keyword evidence="1 2" id="KW-0344">Guanine-nucleotide releasing factor</keyword>
<feature type="region of interest" description="Disordered" evidence="3">
    <location>
        <begin position="926"/>
        <end position="952"/>
    </location>
</feature>
<dbReference type="GO" id="GO:0005085">
    <property type="term" value="F:guanyl-nucleotide exchange factor activity"/>
    <property type="evidence" value="ECO:0007669"/>
    <property type="project" value="UniProtKB-KW"/>
</dbReference>
<feature type="compositionally biased region" description="Polar residues" evidence="3">
    <location>
        <begin position="500"/>
        <end position="513"/>
    </location>
</feature>
<organism evidence="5">
    <name type="scientific">Schistosoma haematobium</name>
    <name type="common">Blood fluke</name>
    <dbReference type="NCBI Taxonomy" id="6185"/>
    <lineage>
        <taxon>Eukaryota</taxon>
        <taxon>Metazoa</taxon>
        <taxon>Spiralia</taxon>
        <taxon>Lophotrochozoa</taxon>
        <taxon>Platyhelminthes</taxon>
        <taxon>Trematoda</taxon>
        <taxon>Digenea</taxon>
        <taxon>Strigeidida</taxon>
        <taxon>Schistosomatoidea</taxon>
        <taxon>Schistosomatidae</taxon>
        <taxon>Schistosoma</taxon>
    </lineage>
</organism>
<proteinExistence type="predicted"/>
<feature type="region of interest" description="Disordered" evidence="3">
    <location>
        <begin position="467"/>
        <end position="513"/>
    </location>
</feature>
<feature type="region of interest" description="Disordered" evidence="3">
    <location>
        <begin position="838"/>
        <end position="859"/>
    </location>
</feature>
<dbReference type="InterPro" id="IPR001895">
    <property type="entry name" value="RASGEF_cat_dom"/>
</dbReference>
<gene>
    <name evidence="5" type="ORF">MS3_02382</name>
</gene>
<evidence type="ECO:0000259" key="4">
    <source>
        <dbReference type="PROSITE" id="PS50009"/>
    </source>
</evidence>
<dbReference type="EMBL" id="KL250593">
    <property type="protein sequence ID" value="KGB34178.1"/>
    <property type="molecule type" value="Genomic_DNA"/>
</dbReference>
<evidence type="ECO:0000256" key="3">
    <source>
        <dbReference type="SAM" id="MobiDB-lite"/>
    </source>
</evidence>